<gene>
    <name evidence="5" type="ORF">LG943_02950</name>
</gene>
<dbReference type="GO" id="GO:0003700">
    <property type="term" value="F:DNA-binding transcription factor activity"/>
    <property type="evidence" value="ECO:0007669"/>
    <property type="project" value="InterPro"/>
</dbReference>
<dbReference type="Pfam" id="PF13280">
    <property type="entry name" value="WYL"/>
    <property type="match status" value="1"/>
</dbReference>
<dbReference type="InterPro" id="IPR036390">
    <property type="entry name" value="WH_DNA-bd_sf"/>
</dbReference>
<feature type="domain" description="HTH deoR-type" evidence="4">
    <location>
        <begin position="9"/>
        <end position="64"/>
    </location>
</feature>
<dbReference type="PROSITE" id="PS00894">
    <property type="entry name" value="HTH_DEOR_1"/>
    <property type="match status" value="1"/>
</dbReference>
<dbReference type="InterPro" id="IPR036388">
    <property type="entry name" value="WH-like_DNA-bd_sf"/>
</dbReference>
<dbReference type="PANTHER" id="PTHR34580">
    <property type="match status" value="1"/>
</dbReference>
<dbReference type="Gene3D" id="1.10.10.10">
    <property type="entry name" value="Winged helix-like DNA-binding domain superfamily/Winged helix DNA-binding domain"/>
    <property type="match status" value="1"/>
</dbReference>
<dbReference type="Pfam" id="PF08279">
    <property type="entry name" value="HTH_11"/>
    <property type="match status" value="1"/>
</dbReference>
<name>A0A9X3SC64_9ACTN</name>
<evidence type="ECO:0000313" key="5">
    <source>
        <dbReference type="EMBL" id="MDA0563293.1"/>
    </source>
</evidence>
<accession>A0A9X3SC64</accession>
<dbReference type="SUPFAM" id="SSF46785">
    <property type="entry name" value="Winged helix' DNA-binding domain"/>
    <property type="match status" value="1"/>
</dbReference>
<organism evidence="5 6">
    <name type="scientific">Streptomonospora mangrovi</name>
    <dbReference type="NCBI Taxonomy" id="2883123"/>
    <lineage>
        <taxon>Bacteria</taxon>
        <taxon>Bacillati</taxon>
        <taxon>Actinomycetota</taxon>
        <taxon>Actinomycetes</taxon>
        <taxon>Streptosporangiales</taxon>
        <taxon>Nocardiopsidaceae</taxon>
        <taxon>Streptomonospora</taxon>
    </lineage>
</organism>
<dbReference type="InterPro" id="IPR018356">
    <property type="entry name" value="Tscrpt_reg_HTH_DeoR_CS"/>
</dbReference>
<dbReference type="InterPro" id="IPR051534">
    <property type="entry name" value="CBASS_pafABC_assoc_protein"/>
</dbReference>
<dbReference type="PANTHER" id="PTHR34580:SF3">
    <property type="entry name" value="PROTEIN PAFB"/>
    <property type="match status" value="1"/>
</dbReference>
<evidence type="ECO:0000259" key="4">
    <source>
        <dbReference type="PROSITE" id="PS51000"/>
    </source>
</evidence>
<dbReference type="PROSITE" id="PS51000">
    <property type="entry name" value="HTH_DEOR_2"/>
    <property type="match status" value="1"/>
</dbReference>
<keyword evidence="3" id="KW-0804">Transcription</keyword>
<dbReference type="GO" id="GO:0003677">
    <property type="term" value="F:DNA binding"/>
    <property type="evidence" value="ECO:0007669"/>
    <property type="project" value="UniProtKB-KW"/>
</dbReference>
<dbReference type="Proteomes" id="UP001140076">
    <property type="component" value="Unassembled WGS sequence"/>
</dbReference>
<reference evidence="5" key="1">
    <citation type="submission" date="2021-10" db="EMBL/GenBank/DDBJ databases">
        <title>Streptomonospora sp. nov., isolated from mangrove soil.</title>
        <authorList>
            <person name="Chen X."/>
            <person name="Ge X."/>
            <person name="Liu W."/>
        </authorList>
    </citation>
    <scope>NUCLEOTIDE SEQUENCE</scope>
    <source>
        <strain evidence="5">S1-112</strain>
    </source>
</reference>
<dbReference type="InterPro" id="IPR001034">
    <property type="entry name" value="DeoR_HTH"/>
</dbReference>
<protein>
    <submittedName>
        <fullName evidence="5">YafY family transcriptional regulator</fullName>
    </submittedName>
</protein>
<keyword evidence="1" id="KW-0805">Transcription regulation</keyword>
<evidence type="ECO:0000313" key="6">
    <source>
        <dbReference type="Proteomes" id="UP001140076"/>
    </source>
</evidence>
<dbReference type="AlphaFoldDB" id="A0A9X3SC64"/>
<dbReference type="InterPro" id="IPR026881">
    <property type="entry name" value="WYL_dom"/>
</dbReference>
<keyword evidence="2" id="KW-0238">DNA-binding</keyword>
<proteinExistence type="predicted"/>
<evidence type="ECO:0000256" key="3">
    <source>
        <dbReference type="ARBA" id="ARBA00023163"/>
    </source>
</evidence>
<dbReference type="PROSITE" id="PS52050">
    <property type="entry name" value="WYL"/>
    <property type="match status" value="1"/>
</dbReference>
<sequence length="325" mass="35023">MAREPGSGAPGRLLRLLSLLQARREWSGAELAARLEVTDRTVRRDVERLRALGYLVEGVPGTAGGYRMASGRDMPPLLLEDEEAAAVALGLATVGGTGPAGIADSALRALAKLERLLPARLRPRLAALGTATAAVVRPDAPPVDPSVLARLAACCREHEALALDYRDRSGRRGERRVEPHSLVTVHGRWYLIAFDPDRADWRTFRVDRIERASPTRRRFAPRELPGGDPAAYLTASMAGAVYPHRAVVAVGVPARELGERLFTSLPGWVEERGPADCAVHLSAEEPELVVRFVAAVAALAAPFSVEEATAEVAERVRELGRRLAG</sequence>
<dbReference type="RefSeq" id="WP_270070587.1">
    <property type="nucleotide sequence ID" value="NZ_JAJAQC010000004.1"/>
</dbReference>
<evidence type="ECO:0000256" key="2">
    <source>
        <dbReference type="ARBA" id="ARBA00023125"/>
    </source>
</evidence>
<dbReference type="InterPro" id="IPR013196">
    <property type="entry name" value="HTH_11"/>
</dbReference>
<keyword evidence="6" id="KW-1185">Reference proteome</keyword>
<evidence type="ECO:0000256" key="1">
    <source>
        <dbReference type="ARBA" id="ARBA00023015"/>
    </source>
</evidence>
<dbReference type="EMBL" id="JAJAQC010000004">
    <property type="protein sequence ID" value="MDA0563293.1"/>
    <property type="molecule type" value="Genomic_DNA"/>
</dbReference>
<comment type="caution">
    <text evidence="5">The sequence shown here is derived from an EMBL/GenBank/DDBJ whole genome shotgun (WGS) entry which is preliminary data.</text>
</comment>